<dbReference type="GO" id="GO:0006887">
    <property type="term" value="P:exocytosis"/>
    <property type="evidence" value="ECO:0007669"/>
    <property type="project" value="UniProtKB-KW"/>
</dbReference>
<keyword evidence="3 5" id="KW-0268">Exocytosis</keyword>
<feature type="domain" description="Exocyst complex subunit Exo70 C-terminal" evidence="7">
    <location>
        <begin position="195"/>
        <end position="557"/>
    </location>
</feature>
<reference evidence="8" key="1">
    <citation type="submission" date="2014-08" db="EMBL/GenBank/DDBJ databases">
        <authorList>
            <person name="Senf B."/>
            <person name="Petzold A."/>
            <person name="Downie B.R."/>
            <person name="Koch P."/>
            <person name="Platzer M."/>
        </authorList>
    </citation>
    <scope>NUCLEOTIDE SEQUENCE [LARGE SCALE GENOMIC DNA]</scope>
    <source>
        <strain evidence="8">GRZ</strain>
    </source>
</reference>
<keyword evidence="6" id="KW-0175">Coiled coil</keyword>
<evidence type="ECO:0000256" key="3">
    <source>
        <dbReference type="ARBA" id="ARBA00022483"/>
    </source>
</evidence>
<dbReference type="GO" id="GO:0000145">
    <property type="term" value="C:exocyst"/>
    <property type="evidence" value="ECO:0007669"/>
    <property type="project" value="InterPro"/>
</dbReference>
<comment type="function">
    <text evidence="5">Component of the exocyst complex involved in the docking of exocytic vesicles with fusion sites on the plasma membrane.</text>
</comment>
<dbReference type="InterPro" id="IPR046364">
    <property type="entry name" value="Exo70_C"/>
</dbReference>
<dbReference type="AlphaFoldDB" id="A0A8C6Q5G2"/>
<keyword evidence="9" id="KW-1185">Reference proteome</keyword>
<name>A0A8C6Q5G2_NOTFU</name>
<comment type="similarity">
    <text evidence="1 5">Belongs to the EXO70 family.</text>
</comment>
<reference evidence="8" key="3">
    <citation type="submission" date="2025-09" db="UniProtKB">
        <authorList>
            <consortium name="Ensembl"/>
        </authorList>
    </citation>
    <scope>IDENTIFICATION</scope>
</reference>
<evidence type="ECO:0000313" key="9">
    <source>
        <dbReference type="Proteomes" id="UP000694548"/>
    </source>
</evidence>
<dbReference type="SUPFAM" id="SSF74788">
    <property type="entry name" value="Cullin repeat-like"/>
    <property type="match status" value="1"/>
</dbReference>
<dbReference type="GeneTree" id="ENSGT00390000003595"/>
<feature type="coiled-coil region" evidence="6">
    <location>
        <begin position="4"/>
        <end position="38"/>
    </location>
</feature>
<dbReference type="Proteomes" id="UP000694548">
    <property type="component" value="Chromosome sgr12"/>
</dbReference>
<dbReference type="GO" id="GO:0005546">
    <property type="term" value="F:phosphatidylinositol-4,5-bisphosphate binding"/>
    <property type="evidence" value="ECO:0007669"/>
    <property type="project" value="InterPro"/>
</dbReference>
<evidence type="ECO:0000256" key="2">
    <source>
        <dbReference type="ARBA" id="ARBA00022448"/>
    </source>
</evidence>
<dbReference type="InterPro" id="IPR004140">
    <property type="entry name" value="Exo70"/>
</dbReference>
<protein>
    <recommendedName>
        <fullName evidence="4 5">Exocyst complex component 7</fullName>
    </recommendedName>
    <alternativeName>
        <fullName evidence="5">Exocyst complex component Exo70</fullName>
    </alternativeName>
</protein>
<evidence type="ECO:0000259" key="7">
    <source>
        <dbReference type="Pfam" id="PF03081"/>
    </source>
</evidence>
<dbReference type="GO" id="GO:0015031">
    <property type="term" value="P:protein transport"/>
    <property type="evidence" value="ECO:0007669"/>
    <property type="project" value="UniProtKB-KW"/>
</dbReference>
<dbReference type="PANTHER" id="PTHR12542">
    <property type="entry name" value="EXOCYST COMPLEX PROTEIN EXO70"/>
    <property type="match status" value="1"/>
</dbReference>
<keyword evidence="5" id="KW-0653">Protein transport</keyword>
<evidence type="ECO:0000256" key="6">
    <source>
        <dbReference type="SAM" id="Coils"/>
    </source>
</evidence>
<dbReference type="InterPro" id="IPR016159">
    <property type="entry name" value="Cullin_repeat-like_dom_sf"/>
</dbReference>
<sequence>MIPTEDASARKREIEEKLKQEQETLSFIRENLEKSDQLTKGMVSILSSFESRLMQLENSIIPVHKQTENLQRLQDNVDKTLSCMDHVISYYHVLQEEVLLEHLPEAVLQDIICIASWLVEYGRNQDFMNVYYQIRSSQLDRSIKGLKDHFRKNSASSGILYSPAVQTKRKDTPTKKIPKRPGKDDVLDIEIDSYIHCISAFVKLAQSEYALLTEIIPEHHQKKTFDSLIQEALNNLMLEGDNIVLAARRAIERRDYFAILTIFPVLRHLKMNKSEFDSTLQGTAASTKNKLPTLITSMETIGAKALEEFADSIKNDPDKEYNMPKDGTVHELTSNTILFLQQLLDFHETAGAMLASQETSSASSYTSDFNKRLLSSYICKVLGNLQLNLLSKSKVYEDSALSAIFLHNNYNYILKSLEKSELIQLVTVTQKRAENSYRELIEQQIDMYQRSWLKVTENLTDRNMPVLQPGAKVRDKERQVIKDKFKGFNDGLEELCKTQKGWAIPDKDQRHFIRQAQKKVVSDSYRAFLQRCTNISFTKNPEKYHKYRPEEVEEMIEKLFDTSA</sequence>
<evidence type="ECO:0000256" key="5">
    <source>
        <dbReference type="RuleBase" id="RU365026"/>
    </source>
</evidence>
<keyword evidence="2 5" id="KW-0813">Transport</keyword>
<evidence type="ECO:0000256" key="1">
    <source>
        <dbReference type="ARBA" id="ARBA00006756"/>
    </source>
</evidence>
<organism evidence="8 9">
    <name type="scientific">Nothobranchius furzeri</name>
    <name type="common">Turquoise killifish</name>
    <dbReference type="NCBI Taxonomy" id="105023"/>
    <lineage>
        <taxon>Eukaryota</taxon>
        <taxon>Metazoa</taxon>
        <taxon>Chordata</taxon>
        <taxon>Craniata</taxon>
        <taxon>Vertebrata</taxon>
        <taxon>Euteleostomi</taxon>
        <taxon>Actinopterygii</taxon>
        <taxon>Neopterygii</taxon>
        <taxon>Teleostei</taxon>
        <taxon>Neoteleostei</taxon>
        <taxon>Acanthomorphata</taxon>
        <taxon>Ovalentaria</taxon>
        <taxon>Atherinomorphae</taxon>
        <taxon>Cyprinodontiformes</taxon>
        <taxon>Nothobranchiidae</taxon>
        <taxon>Nothobranchius</taxon>
    </lineage>
</organism>
<evidence type="ECO:0000313" key="8">
    <source>
        <dbReference type="Ensembl" id="ENSNFUP00015053932.1"/>
    </source>
</evidence>
<evidence type="ECO:0000256" key="4">
    <source>
        <dbReference type="ARBA" id="ARBA00026169"/>
    </source>
</evidence>
<dbReference type="Pfam" id="PF03081">
    <property type="entry name" value="Exo70_C"/>
    <property type="match status" value="1"/>
</dbReference>
<dbReference type="PANTHER" id="PTHR12542:SF41">
    <property type="entry name" value="EXOCYST COMPLEX COMPONENT 7"/>
    <property type="match status" value="1"/>
</dbReference>
<accession>A0A8C6Q5G2</accession>
<reference evidence="8" key="2">
    <citation type="submission" date="2025-08" db="UniProtKB">
        <authorList>
            <consortium name="Ensembl"/>
        </authorList>
    </citation>
    <scope>IDENTIFICATION</scope>
</reference>
<proteinExistence type="inferred from homology"/>
<gene>
    <name evidence="8" type="primary">EXOC7</name>
    <name evidence="8" type="synonym">exoc7</name>
</gene>
<dbReference type="Ensembl" id="ENSNFUT00015056216.1">
    <property type="protein sequence ID" value="ENSNFUP00015053932.1"/>
    <property type="gene ID" value="ENSNFUG00015024816.1"/>
</dbReference>
<dbReference type="Gene3D" id="1.20.1280.170">
    <property type="entry name" value="Exocyst complex component Exo70"/>
    <property type="match status" value="1"/>
</dbReference>